<feature type="repeat" description="PPR" evidence="2">
    <location>
        <begin position="178"/>
        <end position="213"/>
    </location>
</feature>
<feature type="repeat" description="PPR" evidence="2">
    <location>
        <begin position="426"/>
        <end position="460"/>
    </location>
</feature>
<dbReference type="Gramene" id="EFJ36797">
    <property type="protein sequence ID" value="EFJ36797"/>
    <property type="gene ID" value="SELMODRAFT_626"/>
</dbReference>
<protein>
    <recommendedName>
        <fullName evidence="5">Pentacotripeptide-repeat region of PRORP domain-containing protein</fullName>
    </recommendedName>
</protein>
<dbReference type="PROSITE" id="PS51375">
    <property type="entry name" value="PPR"/>
    <property type="match status" value="4"/>
</dbReference>
<dbReference type="HOGENOM" id="CLU_002706_0_1_1"/>
<dbReference type="PANTHER" id="PTHR47926:SF533">
    <property type="entry name" value="DYW DOMAIN-CONTAINING PROTEIN"/>
    <property type="match status" value="1"/>
</dbReference>
<dbReference type="Pfam" id="PF13812">
    <property type="entry name" value="PPR_3"/>
    <property type="match status" value="1"/>
</dbReference>
<name>D8QRL3_SELML</name>
<feature type="non-terminal residue" evidence="3">
    <location>
        <position position="1"/>
    </location>
</feature>
<gene>
    <name evidence="3" type="ORF">SELMODRAFT_626</name>
</gene>
<dbReference type="NCBIfam" id="TIGR00756">
    <property type="entry name" value="PPR"/>
    <property type="match status" value="3"/>
</dbReference>
<feature type="repeat" description="PPR" evidence="2">
    <location>
        <begin position="528"/>
        <end position="562"/>
    </location>
</feature>
<dbReference type="InParanoid" id="D8QRL3"/>
<evidence type="ECO:0000313" key="3">
    <source>
        <dbReference type="EMBL" id="EFJ36797.1"/>
    </source>
</evidence>
<dbReference type="Gene3D" id="1.25.40.10">
    <property type="entry name" value="Tetratricopeptide repeat domain"/>
    <property type="match status" value="6"/>
</dbReference>
<feature type="non-terminal residue" evidence="3">
    <location>
        <position position="675"/>
    </location>
</feature>
<proteinExistence type="predicted"/>
<dbReference type="FunFam" id="1.25.40.10:FF:000343">
    <property type="entry name" value="Pentatricopeptide repeat-containing protein At3g58590"/>
    <property type="match status" value="1"/>
</dbReference>
<evidence type="ECO:0008006" key="5">
    <source>
        <dbReference type="Google" id="ProtNLM"/>
    </source>
</evidence>
<keyword evidence="1" id="KW-0677">Repeat</keyword>
<dbReference type="GO" id="GO:0009451">
    <property type="term" value="P:RNA modification"/>
    <property type="evidence" value="ECO:0007669"/>
    <property type="project" value="InterPro"/>
</dbReference>
<feature type="repeat" description="PPR" evidence="2">
    <location>
        <begin position="66"/>
        <end position="100"/>
    </location>
</feature>
<dbReference type="KEGG" id="smo:SELMODRAFT_626"/>
<organism evidence="4">
    <name type="scientific">Selaginella moellendorffii</name>
    <name type="common">Spikemoss</name>
    <dbReference type="NCBI Taxonomy" id="88036"/>
    <lineage>
        <taxon>Eukaryota</taxon>
        <taxon>Viridiplantae</taxon>
        <taxon>Streptophyta</taxon>
        <taxon>Embryophyta</taxon>
        <taxon>Tracheophyta</taxon>
        <taxon>Lycopodiopsida</taxon>
        <taxon>Selaginellales</taxon>
        <taxon>Selaginellaceae</taxon>
        <taxon>Selaginella</taxon>
    </lineage>
</organism>
<dbReference type="Pfam" id="PF13041">
    <property type="entry name" value="PPR_2"/>
    <property type="match status" value="2"/>
</dbReference>
<dbReference type="PANTHER" id="PTHR47926">
    <property type="entry name" value="PENTATRICOPEPTIDE REPEAT-CONTAINING PROTEIN"/>
    <property type="match status" value="1"/>
</dbReference>
<dbReference type="InterPro" id="IPR046960">
    <property type="entry name" value="PPR_At4g14850-like_plant"/>
</dbReference>
<dbReference type="GO" id="GO:0048731">
    <property type="term" value="P:system development"/>
    <property type="evidence" value="ECO:0007669"/>
    <property type="project" value="UniProtKB-ARBA"/>
</dbReference>
<sequence length="675" mass="74102">DADTYAVLIRQCTLARAVPEGRRVHAHISKHGCRDSFLLNLLVQMFGRFGCVADASRVFDSIPARNCYSWNIMVAAFAQNGHLQQARITFDQMPPSDRSLFALMDLDGIRADTITFVSVIDACSSLRRIDLGIAVHVEARESGTEMHYAVATALVSMYGKCRRLERSKEMFDRMEERNMVTWTAMITAYAQNAQLDWAALEVFDAMEGDGIRPDKCVFVSALEACGALGDLAVGRKIHRRIATARMEENLIVANGLIAMYGKCGGVEEARAVFDSTPQRSLLSWNLMIAAYAQNGHPRHCSIGCPRGIWWAEEALAGFRIMDLDGIQPNRVTFLSILDACSSLASIEFGRVVHACIVDSCFAGDVHVGTSLVTMFGRCEHAQEADAAFHAIVAKNILAWTAILSANALSGHLDAARMLFDQMPERNVISWTGMISAYAYSGHRREAHDLFKAMDLLGQRPNKITYLKALEACAGGITAAEARTIHAKAIESGYSSDTQVAVGLLNLFEKCGSLAIAERVFDDLGERKTVVAWSIMISAYAQSGRPWRSLELFTEMVQSGVMPTEITVVNLLSACSHGGFLYHSWLFFVSMVGDYGLCPILDNYVCLVDILGRTGQLLLAQELLEAMPYEPNDIAWTSLLSSCKTQGDGGRGASVGDQVMDLCPKHSGPYRLVWNV</sequence>
<dbReference type="AlphaFoldDB" id="D8QRL3"/>
<dbReference type="Pfam" id="PF01535">
    <property type="entry name" value="PPR"/>
    <property type="match status" value="3"/>
</dbReference>
<evidence type="ECO:0000256" key="2">
    <source>
        <dbReference type="PROSITE-ProRule" id="PRU00708"/>
    </source>
</evidence>
<reference evidence="3 4" key="1">
    <citation type="journal article" date="2011" name="Science">
        <title>The Selaginella genome identifies genetic changes associated with the evolution of vascular plants.</title>
        <authorList>
            <person name="Banks J.A."/>
            <person name="Nishiyama T."/>
            <person name="Hasebe M."/>
            <person name="Bowman J.L."/>
            <person name="Gribskov M."/>
            <person name="dePamphilis C."/>
            <person name="Albert V.A."/>
            <person name="Aono N."/>
            <person name="Aoyama T."/>
            <person name="Ambrose B.A."/>
            <person name="Ashton N.W."/>
            <person name="Axtell M.J."/>
            <person name="Barker E."/>
            <person name="Barker M.S."/>
            <person name="Bennetzen J.L."/>
            <person name="Bonawitz N.D."/>
            <person name="Chapple C."/>
            <person name="Cheng C."/>
            <person name="Correa L.G."/>
            <person name="Dacre M."/>
            <person name="DeBarry J."/>
            <person name="Dreyer I."/>
            <person name="Elias M."/>
            <person name="Engstrom E.M."/>
            <person name="Estelle M."/>
            <person name="Feng L."/>
            <person name="Finet C."/>
            <person name="Floyd S.K."/>
            <person name="Frommer W.B."/>
            <person name="Fujita T."/>
            <person name="Gramzow L."/>
            <person name="Gutensohn M."/>
            <person name="Harholt J."/>
            <person name="Hattori M."/>
            <person name="Heyl A."/>
            <person name="Hirai T."/>
            <person name="Hiwatashi Y."/>
            <person name="Ishikawa M."/>
            <person name="Iwata M."/>
            <person name="Karol K.G."/>
            <person name="Koehler B."/>
            <person name="Kolukisaoglu U."/>
            <person name="Kubo M."/>
            <person name="Kurata T."/>
            <person name="Lalonde S."/>
            <person name="Li K."/>
            <person name="Li Y."/>
            <person name="Litt A."/>
            <person name="Lyons E."/>
            <person name="Manning G."/>
            <person name="Maruyama T."/>
            <person name="Michael T.P."/>
            <person name="Mikami K."/>
            <person name="Miyazaki S."/>
            <person name="Morinaga S."/>
            <person name="Murata T."/>
            <person name="Mueller-Roeber B."/>
            <person name="Nelson D.R."/>
            <person name="Obara M."/>
            <person name="Oguri Y."/>
            <person name="Olmstead R.G."/>
            <person name="Onodera N."/>
            <person name="Petersen B.L."/>
            <person name="Pils B."/>
            <person name="Prigge M."/>
            <person name="Rensing S.A."/>
            <person name="Riano-Pachon D.M."/>
            <person name="Roberts A.W."/>
            <person name="Sato Y."/>
            <person name="Scheller H.V."/>
            <person name="Schulz B."/>
            <person name="Schulz C."/>
            <person name="Shakirov E.V."/>
            <person name="Shibagaki N."/>
            <person name="Shinohara N."/>
            <person name="Shippen D.E."/>
            <person name="Soerensen I."/>
            <person name="Sotooka R."/>
            <person name="Sugimoto N."/>
            <person name="Sugita M."/>
            <person name="Sumikawa N."/>
            <person name="Tanurdzic M."/>
            <person name="Theissen G."/>
            <person name="Ulvskov P."/>
            <person name="Wakazuki S."/>
            <person name="Weng J.K."/>
            <person name="Willats W.W."/>
            <person name="Wipf D."/>
            <person name="Wolf P.G."/>
            <person name="Yang L."/>
            <person name="Zimmer A.D."/>
            <person name="Zhu Q."/>
            <person name="Mitros T."/>
            <person name="Hellsten U."/>
            <person name="Loque D."/>
            <person name="Otillar R."/>
            <person name="Salamov A."/>
            <person name="Schmutz J."/>
            <person name="Shapiro H."/>
            <person name="Lindquist E."/>
            <person name="Lucas S."/>
            <person name="Rokhsar D."/>
            <person name="Grigoriev I.V."/>
        </authorList>
    </citation>
    <scope>NUCLEOTIDE SEQUENCE [LARGE SCALE GENOMIC DNA]</scope>
</reference>
<dbReference type="eggNOG" id="KOG4197">
    <property type="taxonomic scope" value="Eukaryota"/>
</dbReference>
<keyword evidence="4" id="KW-1185">Reference proteome</keyword>
<dbReference type="EMBL" id="GL377566">
    <property type="protein sequence ID" value="EFJ36797.1"/>
    <property type="molecule type" value="Genomic_DNA"/>
</dbReference>
<evidence type="ECO:0000256" key="1">
    <source>
        <dbReference type="ARBA" id="ARBA00022737"/>
    </source>
</evidence>
<dbReference type="InterPro" id="IPR002885">
    <property type="entry name" value="PPR_rpt"/>
</dbReference>
<evidence type="ECO:0000313" key="4">
    <source>
        <dbReference type="Proteomes" id="UP000001514"/>
    </source>
</evidence>
<accession>D8QRL3</accession>
<dbReference type="GO" id="GO:0003723">
    <property type="term" value="F:RNA binding"/>
    <property type="evidence" value="ECO:0007669"/>
    <property type="project" value="InterPro"/>
</dbReference>
<dbReference type="Proteomes" id="UP000001514">
    <property type="component" value="Unassembled WGS sequence"/>
</dbReference>
<dbReference type="InterPro" id="IPR011990">
    <property type="entry name" value="TPR-like_helical_dom_sf"/>
</dbReference>
<dbReference type="FunFam" id="1.25.40.10:FF:000158">
    <property type="entry name" value="pentatricopeptide repeat-containing protein At2g33680"/>
    <property type="match status" value="1"/>
</dbReference>